<dbReference type="SUPFAM" id="SSF48065">
    <property type="entry name" value="DBL homology domain (DH-domain)"/>
    <property type="match status" value="1"/>
</dbReference>
<organism evidence="6 7">
    <name type="scientific">Piptocephalis cylindrospora</name>
    <dbReference type="NCBI Taxonomy" id="1907219"/>
    <lineage>
        <taxon>Eukaryota</taxon>
        <taxon>Fungi</taxon>
        <taxon>Fungi incertae sedis</taxon>
        <taxon>Zoopagomycota</taxon>
        <taxon>Zoopagomycotina</taxon>
        <taxon>Zoopagomycetes</taxon>
        <taxon>Zoopagales</taxon>
        <taxon>Piptocephalidaceae</taxon>
        <taxon>Piptocephalis</taxon>
    </lineage>
</organism>
<evidence type="ECO:0000259" key="4">
    <source>
        <dbReference type="PROSITE" id="PS50010"/>
    </source>
</evidence>
<dbReference type="SMART" id="SM00036">
    <property type="entry name" value="CNH"/>
    <property type="match status" value="1"/>
</dbReference>
<dbReference type="SMART" id="SM00325">
    <property type="entry name" value="RhoGEF"/>
    <property type="match status" value="1"/>
</dbReference>
<dbReference type="Gene3D" id="1.20.900.10">
    <property type="entry name" value="Dbl homology (DH) domain"/>
    <property type="match status" value="1"/>
</dbReference>
<dbReference type="SUPFAM" id="SSF50729">
    <property type="entry name" value="PH domain-like"/>
    <property type="match status" value="1"/>
</dbReference>
<evidence type="ECO:0000256" key="1">
    <source>
        <dbReference type="ARBA" id="ARBA00022553"/>
    </source>
</evidence>
<dbReference type="InterPro" id="IPR041675">
    <property type="entry name" value="PH_5"/>
</dbReference>
<keyword evidence="2" id="KW-0344">Guanine-nucleotide releasing factor</keyword>
<proteinExistence type="predicted"/>
<reference evidence="7" key="1">
    <citation type="journal article" date="2018" name="Nat. Microbiol.">
        <title>Leveraging single-cell genomics to expand the fungal tree of life.</title>
        <authorList>
            <person name="Ahrendt S.R."/>
            <person name="Quandt C.A."/>
            <person name="Ciobanu D."/>
            <person name="Clum A."/>
            <person name="Salamov A."/>
            <person name="Andreopoulos B."/>
            <person name="Cheng J.F."/>
            <person name="Woyke T."/>
            <person name="Pelin A."/>
            <person name="Henrissat B."/>
            <person name="Reynolds N.K."/>
            <person name="Benny G.L."/>
            <person name="Smith M.E."/>
            <person name="James T.Y."/>
            <person name="Grigoriev I.V."/>
        </authorList>
    </citation>
    <scope>NUCLEOTIDE SEQUENCE [LARGE SCALE GENOMIC DNA]</scope>
</reference>
<feature type="domain" description="DH" evidence="4">
    <location>
        <begin position="80"/>
        <end position="264"/>
    </location>
</feature>
<gene>
    <name evidence="6" type="ORF">BJ684DRAFT_2597</name>
</gene>
<keyword evidence="1" id="KW-0597">Phosphoprotein</keyword>
<dbReference type="Proteomes" id="UP000267251">
    <property type="component" value="Unassembled WGS sequence"/>
</dbReference>
<dbReference type="GO" id="GO:0005085">
    <property type="term" value="F:guanyl-nucleotide exchange factor activity"/>
    <property type="evidence" value="ECO:0007669"/>
    <property type="project" value="UniProtKB-KW"/>
</dbReference>
<dbReference type="InterPro" id="IPR000219">
    <property type="entry name" value="DH_dom"/>
</dbReference>
<evidence type="ECO:0000259" key="5">
    <source>
        <dbReference type="PROSITE" id="PS50219"/>
    </source>
</evidence>
<dbReference type="PANTHER" id="PTHR46572">
    <property type="entry name" value="RHO1 GDP-GTP EXCHANGE PROTEIN 1-RELATED"/>
    <property type="match status" value="1"/>
</dbReference>
<dbReference type="PROSITE" id="PS50010">
    <property type="entry name" value="DH_2"/>
    <property type="match status" value="1"/>
</dbReference>
<dbReference type="InterPro" id="IPR011993">
    <property type="entry name" value="PH-like_dom_sf"/>
</dbReference>
<dbReference type="InterPro" id="IPR001180">
    <property type="entry name" value="CNH_dom"/>
</dbReference>
<dbReference type="EMBL" id="KZ987936">
    <property type="protein sequence ID" value="RKP13830.1"/>
    <property type="molecule type" value="Genomic_DNA"/>
</dbReference>
<dbReference type="CDD" id="cd00160">
    <property type="entry name" value="RhoGEF"/>
    <property type="match status" value="1"/>
</dbReference>
<keyword evidence="7" id="KW-1185">Reference proteome</keyword>
<dbReference type="InterPro" id="IPR001849">
    <property type="entry name" value="PH_domain"/>
</dbReference>
<dbReference type="PROSITE" id="PS50219">
    <property type="entry name" value="CNH"/>
    <property type="match status" value="1"/>
</dbReference>
<evidence type="ECO:0000313" key="6">
    <source>
        <dbReference type="EMBL" id="RKP13830.1"/>
    </source>
</evidence>
<name>A0A4P9Y7F2_9FUNG</name>
<dbReference type="InterPro" id="IPR052233">
    <property type="entry name" value="Rho-type_GEFs"/>
</dbReference>
<dbReference type="Pfam" id="PF15405">
    <property type="entry name" value="PH_5"/>
    <property type="match status" value="1"/>
</dbReference>
<dbReference type="Pfam" id="PF00621">
    <property type="entry name" value="RhoGEF"/>
    <property type="match status" value="1"/>
</dbReference>
<feature type="domain" description="CNH" evidence="5">
    <location>
        <begin position="449"/>
        <end position="748"/>
    </location>
</feature>
<dbReference type="Pfam" id="PF00780">
    <property type="entry name" value="CNH"/>
    <property type="match status" value="1"/>
</dbReference>
<dbReference type="SMART" id="SM00233">
    <property type="entry name" value="PH"/>
    <property type="match status" value="1"/>
</dbReference>
<dbReference type="Gene3D" id="2.30.29.30">
    <property type="entry name" value="Pleckstrin-homology domain (PH domain)/Phosphotyrosine-binding domain (PTB)"/>
    <property type="match status" value="1"/>
</dbReference>
<sequence>LPQGVFTLLADCYSPTCTRHHLCYSIACPRRLEQQARLALAAAASRHSMLYGPSPTQGSPLWSTSVPKHIVEATPNEEKKRQEVLFETIYTEKDFCRDLTILEKLYIAPLRAPGAVKDAFIHEVFGNISEVIRSSSRLSSALQRRQEEASVVRGIGDILLSHAQADFEPFVQYGGRQPYAKHRLDQELARNRPLAKFFESRERLPESRKLPIQSFLGRPTTRLARWPLLVREIVKCTQGNDEDKQDLEEASVTLKALLARMNAATGKAHSRIRLMELSDATGGAGGGESMVRELDLLSSERDLIKEGVLKKRSGTDSVPYIVFLLDHMLLITKKKTVKRKYKIHKRPIPLEMLSLEIPEEGFDAAGIAGAGGIGGVNPLVVGGGGSDKLGYPLVLTHLGRSGTVHILYAPTASDRRQWREALEAQRAKITQARQVFAARSLSLDAFRLGNRVQCSSMIDGGRRMVLGVDDGVYVGEVSEGRLHRIRRVLPVDRVVRVEVLEAYSLLLVHMERHRLLMAYPLEVLESESAVDKGRKVASHVSFFKMGVCLGRTLVCVVKSSGFNSTVIRTLEPVSGSTGGRKKMFGSLLGGSGKSEALVKAFEDFYIPAECNSIHFLSRMLCVGCTKGFEMVELESLNTQGLLDPADESLNFVLKRENVRPVSMYRLMNGDFLLCYDEFAFYVNRLGRRARTHWLVYWEGHPDSFAIRYPYVLAFDPSFIEVRHVETGALEQIIPMGSLRSLSTHTDAIH</sequence>
<dbReference type="OrthoDB" id="2272012at2759"/>
<dbReference type="PROSITE" id="PS50003">
    <property type="entry name" value="PH_DOMAIN"/>
    <property type="match status" value="1"/>
</dbReference>
<dbReference type="AlphaFoldDB" id="A0A4P9Y7F2"/>
<feature type="non-terminal residue" evidence="6">
    <location>
        <position position="749"/>
    </location>
</feature>
<accession>A0A4P9Y7F2</accession>
<protein>
    <submittedName>
        <fullName evidence="6">CNH domain-containing protein</fullName>
    </submittedName>
</protein>
<dbReference type="InterPro" id="IPR035899">
    <property type="entry name" value="DBL_dom_sf"/>
</dbReference>
<evidence type="ECO:0000259" key="3">
    <source>
        <dbReference type="PROSITE" id="PS50003"/>
    </source>
</evidence>
<feature type="domain" description="PH" evidence="3">
    <location>
        <begin position="302"/>
        <end position="427"/>
    </location>
</feature>
<feature type="non-terminal residue" evidence="6">
    <location>
        <position position="1"/>
    </location>
</feature>
<dbReference type="PANTHER" id="PTHR46572:SF2">
    <property type="entry name" value="RHO1 GDP-GTP EXCHANGE PROTEIN 1-RELATED"/>
    <property type="match status" value="1"/>
</dbReference>
<evidence type="ECO:0000313" key="7">
    <source>
        <dbReference type="Proteomes" id="UP000267251"/>
    </source>
</evidence>
<evidence type="ECO:0000256" key="2">
    <source>
        <dbReference type="ARBA" id="ARBA00022658"/>
    </source>
</evidence>